<dbReference type="GO" id="GO:0015074">
    <property type="term" value="P:DNA integration"/>
    <property type="evidence" value="ECO:0007669"/>
    <property type="project" value="UniProtKB-KW"/>
</dbReference>
<dbReference type="Pfam" id="PF00589">
    <property type="entry name" value="Phage_integrase"/>
    <property type="match status" value="1"/>
</dbReference>
<dbReference type="EMBL" id="CP001787">
    <property type="protein sequence ID" value="ACX72462.1"/>
    <property type="molecule type" value="Genomic_DNA"/>
</dbReference>
<feature type="domain" description="Tyr recombinase" evidence="5">
    <location>
        <begin position="132"/>
        <end position="321"/>
    </location>
</feature>
<dbReference type="Gene3D" id="1.10.443.10">
    <property type="entry name" value="Intergrase catalytic core"/>
    <property type="match status" value="1"/>
</dbReference>
<accession>C9RFW0</accession>
<evidence type="ECO:0000256" key="1">
    <source>
        <dbReference type="ARBA" id="ARBA00022908"/>
    </source>
</evidence>
<dbReference type="Gene3D" id="1.10.150.130">
    <property type="match status" value="1"/>
</dbReference>
<feature type="domain" description="Core-binding (CB)" evidence="6">
    <location>
        <begin position="19"/>
        <end position="109"/>
    </location>
</feature>
<sequence length="323" mass="38925">MREKELKNLLLLKPKREEIKETDDIKKWLDKFKEERLFDGRKESTIKNDLTRLKVFLDFCYNRLGKSPDEMETSDFVKFFNYLEKERKLSKNTQKRYYDLLKVFYKLMRLKNFNEFAEESKERKRFACIEIRHYDAVDAEILNEILRKIVESNSRTRMRDALIVRLLWDTGARVSEILNLRYKDVDFNEGIIRITNTKNREERKVVCASETLELLRHYCQFNIRQGPEDYLFQNNRGGRVRKDWISEVFRKAVDELKKEGKIPPNKRIVIHSLRHGRAVDLLEKGLPLDVVKEYLGHRSLEVTLFYSHSKERTEKLLKIIRKL</sequence>
<dbReference type="PROSITE" id="PS51898">
    <property type="entry name" value="TYR_RECOMBINASE"/>
    <property type="match status" value="1"/>
</dbReference>
<organism evidence="7 8">
    <name type="scientific">Methanocaldococcus vulcanius (strain ATCC 700851 / DSM 12094 / M7)</name>
    <name type="common">Methanococcus vulcanius</name>
    <dbReference type="NCBI Taxonomy" id="579137"/>
    <lineage>
        <taxon>Archaea</taxon>
        <taxon>Methanobacteriati</taxon>
        <taxon>Methanobacteriota</taxon>
        <taxon>Methanomada group</taxon>
        <taxon>Methanococci</taxon>
        <taxon>Methanococcales</taxon>
        <taxon>Methanocaldococcaceae</taxon>
        <taxon>Methanocaldococcus</taxon>
    </lineage>
</organism>
<dbReference type="InterPro" id="IPR002104">
    <property type="entry name" value="Integrase_catalytic"/>
</dbReference>
<keyword evidence="3" id="KW-0233">DNA recombination</keyword>
<gene>
    <name evidence="7" type="ordered locus">Metvu_0603</name>
</gene>
<keyword evidence="1" id="KW-0229">DNA integration</keyword>
<dbReference type="CDD" id="cd00397">
    <property type="entry name" value="DNA_BRE_C"/>
    <property type="match status" value="1"/>
</dbReference>
<dbReference type="InterPro" id="IPR044068">
    <property type="entry name" value="CB"/>
</dbReference>
<dbReference type="GO" id="GO:0003677">
    <property type="term" value="F:DNA binding"/>
    <property type="evidence" value="ECO:0007669"/>
    <property type="project" value="UniProtKB-UniRule"/>
</dbReference>
<name>C9RFW0_METVM</name>
<evidence type="ECO:0000259" key="6">
    <source>
        <dbReference type="PROSITE" id="PS51900"/>
    </source>
</evidence>
<dbReference type="Pfam" id="PF13495">
    <property type="entry name" value="Phage_int_SAM_4"/>
    <property type="match status" value="1"/>
</dbReference>
<dbReference type="PROSITE" id="PS51900">
    <property type="entry name" value="CB"/>
    <property type="match status" value="1"/>
</dbReference>
<dbReference type="OrthoDB" id="142231at2157"/>
<dbReference type="RefSeq" id="WP_015732683.1">
    <property type="nucleotide sequence ID" value="NC_013407.1"/>
</dbReference>
<dbReference type="GeneID" id="8512937"/>
<dbReference type="STRING" id="579137.Metvu_0603"/>
<dbReference type="InterPro" id="IPR050090">
    <property type="entry name" value="Tyrosine_recombinase_XerCD"/>
</dbReference>
<evidence type="ECO:0000256" key="3">
    <source>
        <dbReference type="ARBA" id="ARBA00023172"/>
    </source>
</evidence>
<dbReference type="PANTHER" id="PTHR30349:SF41">
    <property type="entry name" value="INTEGRASE_RECOMBINASE PROTEIN MJ0367-RELATED"/>
    <property type="match status" value="1"/>
</dbReference>
<evidence type="ECO:0000256" key="4">
    <source>
        <dbReference type="PROSITE-ProRule" id="PRU01248"/>
    </source>
</evidence>
<dbReference type="AlphaFoldDB" id="C9RFW0"/>
<protein>
    <submittedName>
        <fullName evidence="7">Integrase family protein</fullName>
    </submittedName>
</protein>
<evidence type="ECO:0000256" key="2">
    <source>
        <dbReference type="ARBA" id="ARBA00023125"/>
    </source>
</evidence>
<proteinExistence type="predicted"/>
<keyword evidence="8" id="KW-1185">Reference proteome</keyword>
<evidence type="ECO:0000313" key="7">
    <source>
        <dbReference type="EMBL" id="ACX72462.1"/>
    </source>
</evidence>
<dbReference type="eggNOG" id="arCOG01241">
    <property type="taxonomic scope" value="Archaea"/>
</dbReference>
<dbReference type="Proteomes" id="UP000002063">
    <property type="component" value="Chromosome"/>
</dbReference>
<dbReference type="InterPro" id="IPR004107">
    <property type="entry name" value="Integrase_SAM-like_N"/>
</dbReference>
<dbReference type="InterPro" id="IPR011010">
    <property type="entry name" value="DNA_brk_join_enz"/>
</dbReference>
<dbReference type="GO" id="GO:0006310">
    <property type="term" value="P:DNA recombination"/>
    <property type="evidence" value="ECO:0007669"/>
    <property type="project" value="UniProtKB-KW"/>
</dbReference>
<reference evidence="7" key="1">
    <citation type="submission" date="2009-10" db="EMBL/GenBank/DDBJ databases">
        <title>Complete sequence of chromosome of Methanocaldococcus vulcanius M7.</title>
        <authorList>
            <consortium name="US DOE Joint Genome Institute"/>
            <person name="Lucas S."/>
            <person name="Copeland A."/>
            <person name="Lapidus A."/>
            <person name="Glavina del Rio T."/>
            <person name="Dalin E."/>
            <person name="Tice H."/>
            <person name="Bruce D."/>
            <person name="Goodwin L."/>
            <person name="Pitluck S."/>
            <person name="Lcollab F.I."/>
            <person name="Brettin T."/>
            <person name="Detter J.C."/>
            <person name="Han C."/>
            <person name="Tapia R."/>
            <person name="Kuske C.R."/>
            <person name="Schmutz J."/>
            <person name="Larimer F."/>
            <person name="Land M."/>
            <person name="Hauser L."/>
            <person name="Kyrpides N."/>
            <person name="Ovchinikova G."/>
            <person name="Sieprawska-Lupa M."/>
            <person name="Whitman W.B."/>
            <person name="Woyke T."/>
        </authorList>
    </citation>
    <scope>NUCLEOTIDE SEQUENCE [LARGE SCALE GENOMIC DNA]</scope>
    <source>
        <strain evidence="7">M7</strain>
    </source>
</reference>
<dbReference type="SUPFAM" id="SSF56349">
    <property type="entry name" value="DNA breaking-rejoining enzymes"/>
    <property type="match status" value="1"/>
</dbReference>
<dbReference type="PANTHER" id="PTHR30349">
    <property type="entry name" value="PHAGE INTEGRASE-RELATED"/>
    <property type="match status" value="1"/>
</dbReference>
<evidence type="ECO:0000259" key="5">
    <source>
        <dbReference type="PROSITE" id="PS51898"/>
    </source>
</evidence>
<dbReference type="KEGG" id="mvu:Metvu_0603"/>
<keyword evidence="2 4" id="KW-0238">DNA-binding</keyword>
<dbReference type="HOGENOM" id="CLU_027562_9_5_2"/>
<dbReference type="InterPro" id="IPR013762">
    <property type="entry name" value="Integrase-like_cat_sf"/>
</dbReference>
<dbReference type="InterPro" id="IPR010998">
    <property type="entry name" value="Integrase_recombinase_N"/>
</dbReference>
<evidence type="ECO:0000313" key="8">
    <source>
        <dbReference type="Proteomes" id="UP000002063"/>
    </source>
</evidence>